<reference evidence="2" key="1">
    <citation type="submission" date="2017-06" db="EMBL/GenBank/DDBJ databases">
        <title>Genome analysis of Fimbriiglobus ruber SP5, the first member of the order Planctomycetales with confirmed chitinolytic capability.</title>
        <authorList>
            <person name="Ravin N.V."/>
            <person name="Rakitin A.L."/>
            <person name="Ivanova A.A."/>
            <person name="Beletsky A.V."/>
            <person name="Kulichevskaya I.S."/>
            <person name="Mardanov A.V."/>
            <person name="Dedysh S.N."/>
        </authorList>
    </citation>
    <scope>NUCLEOTIDE SEQUENCE [LARGE SCALE GENOMIC DNA]</scope>
    <source>
        <strain evidence="2">SP5</strain>
    </source>
</reference>
<dbReference type="EMBL" id="NIDE01000002">
    <property type="protein sequence ID" value="OWK45387.1"/>
    <property type="molecule type" value="Genomic_DNA"/>
</dbReference>
<keyword evidence="2" id="KW-1185">Reference proteome</keyword>
<evidence type="ECO:0000313" key="2">
    <source>
        <dbReference type="Proteomes" id="UP000214646"/>
    </source>
</evidence>
<name>A0A225EAF4_9BACT</name>
<gene>
    <name evidence="1" type="ORF">FRUB_01718</name>
</gene>
<comment type="caution">
    <text evidence="1">The sequence shown here is derived from an EMBL/GenBank/DDBJ whole genome shotgun (WGS) entry which is preliminary data.</text>
</comment>
<dbReference type="AlphaFoldDB" id="A0A225EAF4"/>
<evidence type="ECO:0000313" key="1">
    <source>
        <dbReference type="EMBL" id="OWK45387.1"/>
    </source>
</evidence>
<accession>A0A225EAF4</accession>
<protein>
    <submittedName>
        <fullName evidence="1">Uncharacterized protein</fullName>
    </submittedName>
</protein>
<sequence length="110" mass="12203">MTVINNSNTDVDIGSKWGPDAFLDVRVKDSAGADIKTEPRSSLLSVISFLNPKPYVLKPGEVYRTTVSLLVMVPNEKQVAGTYKAKAIYTIGKKEYESVWVEVKWPGVKK</sequence>
<proteinExistence type="predicted"/>
<dbReference type="Proteomes" id="UP000214646">
    <property type="component" value="Unassembled WGS sequence"/>
</dbReference>
<organism evidence="1 2">
    <name type="scientific">Fimbriiglobus ruber</name>
    <dbReference type="NCBI Taxonomy" id="1908690"/>
    <lineage>
        <taxon>Bacteria</taxon>
        <taxon>Pseudomonadati</taxon>
        <taxon>Planctomycetota</taxon>
        <taxon>Planctomycetia</taxon>
        <taxon>Gemmatales</taxon>
        <taxon>Gemmataceae</taxon>
        <taxon>Fimbriiglobus</taxon>
    </lineage>
</organism>